<dbReference type="PIRSF" id="PIRSF035875">
    <property type="entry name" value="RNase_BN"/>
    <property type="match status" value="1"/>
</dbReference>
<dbReference type="AlphaFoldDB" id="A0A172U2Q4"/>
<proteinExistence type="predicted"/>
<reference evidence="7 8" key="2">
    <citation type="journal article" date="2016" name="Int. J. Syst. Evol. Microbiol.">
        <title>Flavisolibacter tropicus sp. nov., isolated from tropical soil.</title>
        <authorList>
            <person name="Lee J.J."/>
            <person name="Kang M.S."/>
            <person name="Kim G.S."/>
            <person name="Lee C.S."/>
            <person name="Lim S."/>
            <person name="Lee J."/>
            <person name="Roh S.H."/>
            <person name="Kang H."/>
            <person name="Ha J.M."/>
            <person name="Bae S."/>
            <person name="Jung H.Y."/>
            <person name="Kim M.K."/>
        </authorList>
    </citation>
    <scope>NUCLEOTIDE SEQUENCE [LARGE SCALE GENOMIC DNA]</scope>
    <source>
        <strain evidence="7 8">LCS9</strain>
    </source>
</reference>
<feature type="transmembrane region" description="Helical" evidence="6">
    <location>
        <begin position="128"/>
        <end position="151"/>
    </location>
</feature>
<evidence type="ECO:0000256" key="1">
    <source>
        <dbReference type="ARBA" id="ARBA00004651"/>
    </source>
</evidence>
<organism evidence="7 8">
    <name type="scientific">Flavisolibacter tropicus</name>
    <dbReference type="NCBI Taxonomy" id="1492898"/>
    <lineage>
        <taxon>Bacteria</taxon>
        <taxon>Pseudomonadati</taxon>
        <taxon>Bacteroidota</taxon>
        <taxon>Chitinophagia</taxon>
        <taxon>Chitinophagales</taxon>
        <taxon>Chitinophagaceae</taxon>
        <taxon>Flavisolibacter</taxon>
    </lineage>
</organism>
<keyword evidence="2" id="KW-1003">Cell membrane</keyword>
<dbReference type="STRING" id="1492898.SY85_21885"/>
<protein>
    <submittedName>
        <fullName evidence="7">Uncharacterized protein</fullName>
    </submittedName>
</protein>
<feature type="transmembrane region" description="Helical" evidence="6">
    <location>
        <begin position="85"/>
        <end position="107"/>
    </location>
</feature>
<dbReference type="Pfam" id="PF03631">
    <property type="entry name" value="Virul_fac_BrkB"/>
    <property type="match status" value="1"/>
</dbReference>
<dbReference type="InterPro" id="IPR017039">
    <property type="entry name" value="Virul_fac_BrkB"/>
</dbReference>
<dbReference type="GO" id="GO:0005886">
    <property type="term" value="C:plasma membrane"/>
    <property type="evidence" value="ECO:0007669"/>
    <property type="project" value="UniProtKB-SubCell"/>
</dbReference>
<reference evidence="8" key="1">
    <citation type="submission" date="2015-01" db="EMBL/GenBank/DDBJ databases">
        <title>Flavisolibacter sp./LCS9/ whole genome sequencing.</title>
        <authorList>
            <person name="Kim M.K."/>
            <person name="Srinivasan S."/>
            <person name="Lee J.-J."/>
        </authorList>
    </citation>
    <scope>NUCLEOTIDE SEQUENCE [LARGE SCALE GENOMIC DNA]</scope>
    <source>
        <strain evidence="8">LCS9</strain>
    </source>
</reference>
<dbReference type="KEGG" id="fla:SY85_21885"/>
<evidence type="ECO:0000256" key="5">
    <source>
        <dbReference type="ARBA" id="ARBA00023136"/>
    </source>
</evidence>
<keyword evidence="3 6" id="KW-0812">Transmembrane</keyword>
<name>A0A172U2Q4_9BACT</name>
<evidence type="ECO:0000256" key="2">
    <source>
        <dbReference type="ARBA" id="ARBA00022475"/>
    </source>
</evidence>
<feature type="transmembrane region" description="Helical" evidence="6">
    <location>
        <begin position="171"/>
        <end position="194"/>
    </location>
</feature>
<evidence type="ECO:0000256" key="6">
    <source>
        <dbReference type="SAM" id="Phobius"/>
    </source>
</evidence>
<accession>A0A172U2Q4</accession>
<evidence type="ECO:0000313" key="7">
    <source>
        <dbReference type="EMBL" id="ANE53661.1"/>
    </source>
</evidence>
<sequence length="294" mass="33663">MRLIKDSISELLINDPLRMAGATAFFTTFALPPILVILIQAFKLVLGPMRIRNRLFETLAGIVGNEAVEQIKDILNAFRNLAHNWYVILGGFIFLVFVATTLFKIIKDSINQIWKIRVLERRAISSKLLERLQAVLVILFAGILFVFGLLVETSQAFLGNYIQKLFPSLAFYFNNVVRTAFSVLFVTLWFAIMFRYLPDGRPRWKTALTGAFVTSLLFNGGKVLLRFLLSYNNLNSIYGTSTSIVLLLLFVFYSSLILYFGAAFTKVWSIYKKQPIKPLKYAVNYQITIMHEER</sequence>
<evidence type="ECO:0000256" key="3">
    <source>
        <dbReference type="ARBA" id="ARBA00022692"/>
    </source>
</evidence>
<gene>
    <name evidence="7" type="ORF">SY85_21885</name>
</gene>
<evidence type="ECO:0000313" key="8">
    <source>
        <dbReference type="Proteomes" id="UP000077177"/>
    </source>
</evidence>
<comment type="subcellular location">
    <subcellularLocation>
        <location evidence="1">Cell membrane</location>
        <topology evidence="1">Multi-pass membrane protein</topology>
    </subcellularLocation>
</comment>
<dbReference type="Proteomes" id="UP000077177">
    <property type="component" value="Chromosome"/>
</dbReference>
<feature type="transmembrane region" description="Helical" evidence="6">
    <location>
        <begin position="206"/>
        <end position="229"/>
    </location>
</feature>
<keyword evidence="4 6" id="KW-1133">Transmembrane helix</keyword>
<evidence type="ECO:0000256" key="4">
    <source>
        <dbReference type="ARBA" id="ARBA00022989"/>
    </source>
</evidence>
<feature type="transmembrane region" description="Helical" evidence="6">
    <location>
        <begin position="21"/>
        <end position="42"/>
    </location>
</feature>
<keyword evidence="8" id="KW-1185">Reference proteome</keyword>
<dbReference type="EMBL" id="CP011390">
    <property type="protein sequence ID" value="ANE53661.1"/>
    <property type="molecule type" value="Genomic_DNA"/>
</dbReference>
<dbReference type="PANTHER" id="PTHR30213">
    <property type="entry name" value="INNER MEMBRANE PROTEIN YHJD"/>
    <property type="match status" value="1"/>
</dbReference>
<keyword evidence="5 6" id="KW-0472">Membrane</keyword>
<dbReference type="PANTHER" id="PTHR30213:SF1">
    <property type="entry name" value="INNER MEMBRANE PROTEIN YHJD"/>
    <property type="match status" value="1"/>
</dbReference>
<feature type="transmembrane region" description="Helical" evidence="6">
    <location>
        <begin position="241"/>
        <end position="264"/>
    </location>
</feature>